<dbReference type="Proteomes" id="UP001240150">
    <property type="component" value="Chromosome"/>
</dbReference>
<name>A0ABY8WNH5_9ACTN</name>
<protein>
    <submittedName>
        <fullName evidence="2">Uncharacterized protein</fullName>
    </submittedName>
</protein>
<evidence type="ECO:0000313" key="2">
    <source>
        <dbReference type="EMBL" id="WIM97335.1"/>
    </source>
</evidence>
<evidence type="ECO:0000256" key="1">
    <source>
        <dbReference type="SAM" id="MobiDB-lite"/>
    </source>
</evidence>
<reference evidence="2 3" key="1">
    <citation type="submission" date="2023-06" db="EMBL/GenBank/DDBJ databases">
        <authorList>
            <person name="Yushchuk O."/>
            <person name="Binda E."/>
            <person name="Ruckert-Reed C."/>
            <person name="Fedorenko V."/>
            <person name="Kalinowski J."/>
            <person name="Marinelli F."/>
        </authorList>
    </citation>
    <scope>NUCLEOTIDE SEQUENCE [LARGE SCALE GENOMIC DNA]</scope>
    <source>
        <strain evidence="2 3">NRRL 3884</strain>
    </source>
</reference>
<accession>A0ABY8WNH5</accession>
<evidence type="ECO:0000313" key="3">
    <source>
        <dbReference type="Proteomes" id="UP001240150"/>
    </source>
</evidence>
<sequence length="352" mass="37092">MLAVLALLAGCIAAPTEPVRHYRLGIAKIGETYHVFVPQCPGEKVADLQAGDEQTWWRAAGPRSVTGPGEFLTLGVDDPFAEVVVRAGSNPALPTPPARLSVRAFFVGLNGETKSLIEKFDTGAVPAQPAGTDPQTARYAVRGDDEPVTADEIRRSAGCPLGSSPGTGPVPGQQPASAIAKDAADRVKRSLLDPAGVAGLGPWTLYSPYTEDVASHVCRNSTAMGAVSSAYGQQRTWHDKTRSAEQFAGAFGAIPAADAVAQVDAALTCTGYDYLYAYRDIRRMPLPRLPRVDRQLMFCALRDGSAHVCTVLLARGDMLTRLLTVGKTRQAAVGLAEEIAPQAADRLAAGTA</sequence>
<keyword evidence="3" id="KW-1185">Reference proteome</keyword>
<dbReference type="EMBL" id="CP126980">
    <property type="protein sequence ID" value="WIM97335.1"/>
    <property type="molecule type" value="Genomic_DNA"/>
</dbReference>
<dbReference type="RefSeq" id="WP_284918727.1">
    <property type="nucleotide sequence ID" value="NZ_CP126980.1"/>
</dbReference>
<organism evidence="2 3">
    <name type="scientific">Actinoplanes oblitus</name>
    <dbReference type="NCBI Taxonomy" id="3040509"/>
    <lineage>
        <taxon>Bacteria</taxon>
        <taxon>Bacillati</taxon>
        <taxon>Actinomycetota</taxon>
        <taxon>Actinomycetes</taxon>
        <taxon>Micromonosporales</taxon>
        <taxon>Micromonosporaceae</taxon>
        <taxon>Actinoplanes</taxon>
    </lineage>
</organism>
<gene>
    <name evidence="2" type="ORF">ACTOB_000843</name>
</gene>
<proteinExistence type="predicted"/>
<feature type="region of interest" description="Disordered" evidence="1">
    <location>
        <begin position="160"/>
        <end position="180"/>
    </location>
</feature>